<keyword evidence="2" id="KW-0479">Metal-binding</keyword>
<dbReference type="Gene3D" id="3.40.50.10810">
    <property type="entry name" value="Tandem AAA-ATPase domain"/>
    <property type="match status" value="1"/>
</dbReference>
<dbReference type="EMBL" id="JAAGPU010000052">
    <property type="protein sequence ID" value="NEU06574.1"/>
    <property type="molecule type" value="Genomic_DNA"/>
</dbReference>
<dbReference type="InterPro" id="IPR027417">
    <property type="entry name" value="P-loop_NTPase"/>
</dbReference>
<dbReference type="PROSITE" id="PS50966">
    <property type="entry name" value="ZF_SWIM"/>
    <property type="match status" value="1"/>
</dbReference>
<dbReference type="Proteomes" id="UP000481872">
    <property type="component" value="Unassembled WGS sequence"/>
</dbReference>
<dbReference type="CDD" id="cd18012">
    <property type="entry name" value="DEXQc_arch_SWI2_SNF2"/>
    <property type="match status" value="1"/>
</dbReference>
<organism evidence="6 7">
    <name type="scientific">Clostridium senegalense</name>
    <dbReference type="NCBI Taxonomy" id="1465809"/>
    <lineage>
        <taxon>Bacteria</taxon>
        <taxon>Bacillati</taxon>
        <taxon>Bacillota</taxon>
        <taxon>Clostridia</taxon>
        <taxon>Eubacteriales</taxon>
        <taxon>Clostridiaceae</taxon>
        <taxon>Clostridium</taxon>
    </lineage>
</organism>
<keyword evidence="6" id="KW-0547">Nucleotide-binding</keyword>
<dbReference type="InterPro" id="IPR014001">
    <property type="entry name" value="Helicase_ATP-bd"/>
</dbReference>
<evidence type="ECO:0000259" key="4">
    <source>
        <dbReference type="PROSITE" id="PS51192"/>
    </source>
</evidence>
<dbReference type="InterPro" id="IPR007527">
    <property type="entry name" value="Znf_SWIM"/>
</dbReference>
<keyword evidence="2" id="KW-0862">Zinc</keyword>
<dbReference type="SMART" id="SM00490">
    <property type="entry name" value="HELICc"/>
    <property type="match status" value="1"/>
</dbReference>
<feature type="domain" description="Helicase C-terminal" evidence="5">
    <location>
        <begin position="912"/>
        <end position="1077"/>
    </location>
</feature>
<dbReference type="RefSeq" id="WP_061995172.1">
    <property type="nucleotide sequence ID" value="NZ_JAAGPU010000052.1"/>
</dbReference>
<dbReference type="InterPro" id="IPR001650">
    <property type="entry name" value="Helicase_C-like"/>
</dbReference>
<dbReference type="SMART" id="SM00487">
    <property type="entry name" value="DEXDc"/>
    <property type="match status" value="1"/>
</dbReference>
<evidence type="ECO:0000259" key="3">
    <source>
        <dbReference type="PROSITE" id="PS50966"/>
    </source>
</evidence>
<dbReference type="GO" id="GO:0005524">
    <property type="term" value="F:ATP binding"/>
    <property type="evidence" value="ECO:0007669"/>
    <property type="project" value="InterPro"/>
</dbReference>
<dbReference type="InterPro" id="IPR038718">
    <property type="entry name" value="SNF2-like_sf"/>
</dbReference>
<keyword evidence="7" id="KW-1185">Reference proteome</keyword>
<keyword evidence="1" id="KW-0378">Hydrolase</keyword>
<dbReference type="PROSITE" id="PS51194">
    <property type="entry name" value="HELICASE_CTER"/>
    <property type="match status" value="1"/>
</dbReference>
<keyword evidence="6" id="KW-0347">Helicase</keyword>
<evidence type="ECO:0000256" key="1">
    <source>
        <dbReference type="ARBA" id="ARBA00022801"/>
    </source>
</evidence>
<feature type="domain" description="Helicase ATP-binding" evidence="4">
    <location>
        <begin position="635"/>
        <end position="792"/>
    </location>
</feature>
<gene>
    <name evidence="6" type="ORF">G3M99_17360</name>
</gene>
<dbReference type="Pfam" id="PF00271">
    <property type="entry name" value="Helicase_C"/>
    <property type="match status" value="1"/>
</dbReference>
<dbReference type="PROSITE" id="PS51192">
    <property type="entry name" value="HELICASE_ATP_BIND_1"/>
    <property type="match status" value="1"/>
</dbReference>
<dbReference type="InterPro" id="IPR013663">
    <property type="entry name" value="Helicase_SWF/SNF/SWI_bac"/>
</dbReference>
<keyword evidence="6" id="KW-0067">ATP-binding</keyword>
<dbReference type="CDD" id="cd18793">
    <property type="entry name" value="SF2_C_SNF"/>
    <property type="match status" value="1"/>
</dbReference>
<name>A0A6M0H8E0_9CLOT</name>
<dbReference type="GO" id="GO:0004386">
    <property type="term" value="F:helicase activity"/>
    <property type="evidence" value="ECO:0007669"/>
    <property type="project" value="UniProtKB-KW"/>
</dbReference>
<protein>
    <submittedName>
        <fullName evidence="6">ATP-dependent helicase</fullName>
    </submittedName>
</protein>
<dbReference type="Pfam" id="PF04434">
    <property type="entry name" value="SWIM"/>
    <property type="match status" value="1"/>
</dbReference>
<accession>A0A6M0H8E0</accession>
<dbReference type="Pfam" id="PF00176">
    <property type="entry name" value="SNF2-rel_dom"/>
    <property type="match status" value="1"/>
</dbReference>
<sequence>MLSKDILLQRFNENTSGKNHISGERIFNNDLVSKLDIESDEHLVCIKGNVISEKLFSDYDTNIEIDTETKLVISTYCTCPDYEKKEFSNDNYCCKHLIATFYKSLDSLVANPLLFKNDVKSNVVFKKENSILDSLLEDSDKEELRLDVYINKREWDNLITAEFKIGLKANGNKGLYTLKDIEQFLTAYYNKIAIRYGKNFTLDIKSQKLSTKDKRLLDFIELLKVMDNSNSFNRKYNKNIDGKFIKIPNHLIREFFQRVKNHRVYLNEGFFYRAVETEIVNDFPSMEFGLKDIKKSNEYILSCISGVPTVLNDKCDVFLFGTIIYLPDYENCYKIERYLNVFNGAKSVAISKEEEDRILRKLIPDLNLISQKLTLSKSIKDKIIMEDVKFKFYFDMEGKDVVLNLKVQYGEFEFNIFQDISEKVIYREKKKELRVISKLKSLGFDEIKEKFYLLYGDDYKFKFFKEDIWQLEDFGEIYYSQNFKGIKSIGSKGIKGQIHSGKHNYFEIDFKVGDIPTEETISILRAFKENLKYYKLKSGEFLDLEELELKKFLNLLDIVSYEDNIENNIVKISNSKAMFLDNYLKENSIRYVKGKNELKEIKDKFKNIEKLSFKEPKELNATLRPYQRIGYNYLKTLEYLGFGGILADEMGLGKTLQVITYILSNKGKKSLVIVPTSLIYNWKEEFSKFAPSIKIVVINGDKKSREEIIKKKENFDVIITTYNLLKIDLEFYKKQSFHTVILDEAQYIKNPNSQNAKAVKDINGDIKFALSGTPIENSLMELWSIFDFIMPTYLYDENKFSVRYHKRLKEGPEVLEELNKLIAPFILRRKKKDVVKELPNKLEKKLLVSLNDKQKSVYKTYANHAVELIENKVKNDEFRSSKIEILAYITKLRQICLDPSLVSKDYTYGSGKIEALVELLQQSIEGGHKVLVFSQFTSALKNIQKRLETEDMSFSYLDGSVKAEKRMEMVGDFNNGDNSIFLISLKAGGTGLNLTSADIVIHFDPWWNPAVEDQATDRAHRIGQKNVVQVIKLIAEGTIEEKIVQLQDEKRKLISQIMDNENEKGNDLLSLSEEELLSLFELN</sequence>
<dbReference type="GO" id="GO:0016787">
    <property type="term" value="F:hydrolase activity"/>
    <property type="evidence" value="ECO:0007669"/>
    <property type="project" value="UniProtKB-KW"/>
</dbReference>
<evidence type="ECO:0000256" key="2">
    <source>
        <dbReference type="PROSITE-ProRule" id="PRU00325"/>
    </source>
</evidence>
<keyword evidence="2" id="KW-0863">Zinc-finger</keyword>
<comment type="caution">
    <text evidence="6">The sequence shown here is derived from an EMBL/GenBank/DDBJ whole genome shotgun (WGS) entry which is preliminary data.</text>
</comment>
<dbReference type="Gene3D" id="3.40.50.300">
    <property type="entry name" value="P-loop containing nucleotide triphosphate hydrolases"/>
    <property type="match status" value="1"/>
</dbReference>
<dbReference type="Pfam" id="PF08455">
    <property type="entry name" value="SNF2_assoc"/>
    <property type="match status" value="1"/>
</dbReference>
<proteinExistence type="predicted"/>
<dbReference type="InterPro" id="IPR049730">
    <property type="entry name" value="SNF2/RAD54-like_C"/>
</dbReference>
<feature type="domain" description="SWIM-type" evidence="3">
    <location>
        <begin position="59"/>
        <end position="105"/>
    </location>
</feature>
<evidence type="ECO:0000259" key="5">
    <source>
        <dbReference type="PROSITE" id="PS51194"/>
    </source>
</evidence>
<dbReference type="GO" id="GO:0008270">
    <property type="term" value="F:zinc ion binding"/>
    <property type="evidence" value="ECO:0007669"/>
    <property type="project" value="UniProtKB-KW"/>
</dbReference>
<dbReference type="FunFam" id="3.40.50.300:FF:000533">
    <property type="entry name" value="Helicase, Snf2 family"/>
    <property type="match status" value="1"/>
</dbReference>
<evidence type="ECO:0000313" key="6">
    <source>
        <dbReference type="EMBL" id="NEU06574.1"/>
    </source>
</evidence>
<dbReference type="InterPro" id="IPR000330">
    <property type="entry name" value="SNF2_N"/>
</dbReference>
<evidence type="ECO:0000313" key="7">
    <source>
        <dbReference type="Proteomes" id="UP000481872"/>
    </source>
</evidence>
<dbReference type="AlphaFoldDB" id="A0A6M0H8E0"/>
<dbReference type="SUPFAM" id="SSF52540">
    <property type="entry name" value="P-loop containing nucleoside triphosphate hydrolases"/>
    <property type="match status" value="2"/>
</dbReference>
<reference evidence="6 7" key="1">
    <citation type="submission" date="2020-02" db="EMBL/GenBank/DDBJ databases">
        <title>Genome assembly of a novel Clostridium senegalense strain.</title>
        <authorList>
            <person name="Gupta T.B."/>
            <person name="Jauregui R."/>
            <person name="Maclean P."/>
            <person name="Nawarathana A."/>
            <person name="Brightwell G."/>
        </authorList>
    </citation>
    <scope>NUCLEOTIDE SEQUENCE [LARGE SCALE GENOMIC DNA]</scope>
    <source>
        <strain evidence="6 7">AGRFS4</strain>
    </source>
</reference>
<dbReference type="PANTHER" id="PTHR10799">
    <property type="entry name" value="SNF2/RAD54 HELICASE FAMILY"/>
    <property type="match status" value="1"/>
</dbReference>